<dbReference type="Proteomes" id="UP000822476">
    <property type="component" value="Unassembled WGS sequence"/>
</dbReference>
<evidence type="ECO:0000256" key="3">
    <source>
        <dbReference type="ARBA" id="ARBA00022568"/>
    </source>
</evidence>
<evidence type="ECO:0000256" key="12">
    <source>
        <dbReference type="ARBA" id="ARBA00023136"/>
    </source>
</evidence>
<evidence type="ECO:0000256" key="11">
    <source>
        <dbReference type="ARBA" id="ARBA00023065"/>
    </source>
</evidence>
<evidence type="ECO:0000256" key="5">
    <source>
        <dbReference type="ARBA" id="ARBA00022692"/>
    </source>
</evidence>
<evidence type="ECO:0000313" key="19">
    <source>
        <dbReference type="Proteomes" id="UP000822476"/>
    </source>
</evidence>
<evidence type="ECO:0000256" key="8">
    <source>
        <dbReference type="ARBA" id="ARBA00022837"/>
    </source>
</evidence>
<organism evidence="18 19">
    <name type="scientific">Paragonimus skrjabini miyazakii</name>
    <dbReference type="NCBI Taxonomy" id="59628"/>
    <lineage>
        <taxon>Eukaryota</taxon>
        <taxon>Metazoa</taxon>
        <taxon>Spiralia</taxon>
        <taxon>Lophotrochozoa</taxon>
        <taxon>Platyhelminthes</taxon>
        <taxon>Trematoda</taxon>
        <taxon>Digenea</taxon>
        <taxon>Plagiorchiida</taxon>
        <taxon>Troglotremata</taxon>
        <taxon>Troglotrematidae</taxon>
        <taxon>Paragonimus</taxon>
    </lineage>
</organism>
<evidence type="ECO:0000313" key="18">
    <source>
        <dbReference type="EMBL" id="KAF7260844.1"/>
    </source>
</evidence>
<evidence type="ECO:0000256" key="9">
    <source>
        <dbReference type="ARBA" id="ARBA00022882"/>
    </source>
</evidence>
<dbReference type="Pfam" id="PF08473">
    <property type="entry name" value="VGCC_alpha2"/>
    <property type="match status" value="1"/>
</dbReference>
<evidence type="ECO:0000256" key="1">
    <source>
        <dbReference type="ARBA" id="ARBA00004479"/>
    </source>
</evidence>
<keyword evidence="12" id="KW-0472">Membrane</keyword>
<dbReference type="InterPro" id="IPR013608">
    <property type="entry name" value="VWA_N"/>
</dbReference>
<gene>
    <name evidence="18" type="ORF">EG68_02258</name>
</gene>
<name>A0A8S9Z223_9TREM</name>
<dbReference type="GO" id="GO:0046872">
    <property type="term" value="F:metal ion binding"/>
    <property type="evidence" value="ECO:0007669"/>
    <property type="project" value="UniProtKB-KW"/>
</dbReference>
<dbReference type="GO" id="GO:0005891">
    <property type="term" value="C:voltage-gated calcium channel complex"/>
    <property type="evidence" value="ECO:0007669"/>
    <property type="project" value="TreeGrafter"/>
</dbReference>
<evidence type="ECO:0000256" key="2">
    <source>
        <dbReference type="ARBA" id="ARBA00022448"/>
    </source>
</evidence>
<dbReference type="Pfam" id="PF08399">
    <property type="entry name" value="VWA_N"/>
    <property type="match status" value="1"/>
</dbReference>
<evidence type="ECO:0000256" key="14">
    <source>
        <dbReference type="ARBA" id="ARBA00023180"/>
    </source>
</evidence>
<keyword evidence="10" id="KW-1133">Transmembrane helix</keyword>
<dbReference type="Gene3D" id="3.30.450.20">
    <property type="entry name" value="PAS domain"/>
    <property type="match status" value="1"/>
</dbReference>
<evidence type="ECO:0000256" key="6">
    <source>
        <dbReference type="ARBA" id="ARBA00022723"/>
    </source>
</evidence>
<keyword evidence="15" id="KW-0407">Ion channel</keyword>
<keyword evidence="5" id="KW-0812">Transmembrane</keyword>
<comment type="subcellular location">
    <subcellularLocation>
        <location evidence="1">Membrane</location>
        <topology evidence="1">Single-pass type I membrane protein</topology>
    </subcellularLocation>
</comment>
<proteinExistence type="predicted"/>
<accession>A0A8S9Z223</accession>
<keyword evidence="9" id="KW-0851">Voltage-gated channel</keyword>
<dbReference type="GO" id="GO:0005245">
    <property type="term" value="F:voltage-gated calcium channel activity"/>
    <property type="evidence" value="ECO:0007669"/>
    <property type="project" value="TreeGrafter"/>
</dbReference>
<keyword evidence="7 16" id="KW-0732">Signal</keyword>
<keyword evidence="11" id="KW-0406">Ion transport</keyword>
<keyword evidence="3" id="KW-0109">Calcium transport</keyword>
<feature type="signal peptide" evidence="16">
    <location>
        <begin position="1"/>
        <end position="20"/>
    </location>
</feature>
<dbReference type="OrthoDB" id="10054666at2759"/>
<keyword evidence="4" id="KW-0107">Calcium channel</keyword>
<feature type="chain" id="PRO_5035779424" description="VWFA domain-containing protein" evidence="16">
    <location>
        <begin position="21"/>
        <end position="1322"/>
    </location>
</feature>
<dbReference type="PROSITE" id="PS50234">
    <property type="entry name" value="VWFA"/>
    <property type="match status" value="1"/>
</dbReference>
<evidence type="ECO:0000256" key="13">
    <source>
        <dbReference type="ARBA" id="ARBA00023157"/>
    </source>
</evidence>
<evidence type="ECO:0000256" key="7">
    <source>
        <dbReference type="ARBA" id="ARBA00022729"/>
    </source>
</evidence>
<dbReference type="PANTHER" id="PTHR10166">
    <property type="entry name" value="VOLTAGE-DEPENDENT CALCIUM CHANNEL SUBUNIT ALPHA-2/DELTA-RELATED"/>
    <property type="match status" value="1"/>
</dbReference>
<dbReference type="SUPFAM" id="SSF53300">
    <property type="entry name" value="vWA-like"/>
    <property type="match status" value="1"/>
</dbReference>
<keyword evidence="14" id="KW-0325">Glycoprotein</keyword>
<keyword evidence="19" id="KW-1185">Reference proteome</keyword>
<dbReference type="InterPro" id="IPR051173">
    <property type="entry name" value="Ca_channel_alpha-2/delta"/>
</dbReference>
<keyword evidence="13" id="KW-1015">Disulfide bond</keyword>
<dbReference type="InterPro" id="IPR013680">
    <property type="entry name" value="VDCC_a2/dsu"/>
</dbReference>
<dbReference type="EMBL" id="JTDE01000587">
    <property type="protein sequence ID" value="KAF7260844.1"/>
    <property type="molecule type" value="Genomic_DNA"/>
</dbReference>
<feature type="domain" description="VWFA" evidence="17">
    <location>
        <begin position="263"/>
        <end position="432"/>
    </location>
</feature>
<dbReference type="Gene3D" id="3.40.50.410">
    <property type="entry name" value="von Willebrand factor, type A domain"/>
    <property type="match status" value="1"/>
</dbReference>
<evidence type="ECO:0000256" key="16">
    <source>
        <dbReference type="SAM" id="SignalP"/>
    </source>
</evidence>
<comment type="caution">
    <text evidence="18">The sequence shown here is derived from an EMBL/GenBank/DDBJ whole genome shotgun (WGS) entry which is preliminary data.</text>
</comment>
<evidence type="ECO:0000256" key="10">
    <source>
        <dbReference type="ARBA" id="ARBA00022989"/>
    </source>
</evidence>
<evidence type="ECO:0000256" key="15">
    <source>
        <dbReference type="ARBA" id="ARBA00023303"/>
    </source>
</evidence>
<dbReference type="PANTHER" id="PTHR10166:SF37">
    <property type="entry name" value="STOLID, ISOFORM H"/>
    <property type="match status" value="1"/>
</dbReference>
<evidence type="ECO:0000256" key="4">
    <source>
        <dbReference type="ARBA" id="ARBA00022673"/>
    </source>
</evidence>
<keyword evidence="2" id="KW-0813">Transport</keyword>
<sequence length="1322" mass="148001">MGVVFLTFFLLVQIEPIKLAEKASTNLFSLKAQVGDFFRNSGKLVEFVQLYQRRISNGPFRLRKFDAKVELREYVTKISQLIVETKASLQQIIHLLIRRWCQLLFNLIRRRFHGPKKRSPSMRGIPTSQLHLVRELQASPLPIHTIGCALSDTHSIKLRNLESSDERLTTSPLYPFRVLLGRSGVHIPEEIYDGDPHVFHTLLWTEALDFIFNTTKGLRFIYFASVSGIFRVYPAFPWDLKVVDVFDIRYTPWYIQGSAVPKDLLIMLDTSGSMTGQSLKLANVSAQKLVMDLDENDYFAVTHFPEPDHDLPLSLVTMNQTAPPCFRSFVRATRRNKLRVFRELGNLTARGYAKFDRAFAMAIDMFNELNNSTRADRTSALCNQVLIVITDSALDFDGKTLDVLKNKPEHIHVLIYALGEPVSTLQHYQSQICPYRGQYTYIPTAGAVSNMMEHYHEKSTRTLLGPEGSPIQPEVLLHGVADIFQTKQYRGTGLMVSLSLPVYNRTDVPHFMGLMGTDLPLERAADQLSSKLKPLGYVFAINRNGYVVFHPSLKPQVADVEDPPKLDWLDLEFDIGGRKTEIRRKMIDNEDGTDTILDFIKVTDSVHTYSTTRNIVFTGTPNTKFGMAIVIPPDHHLYLGSDDGARLTVSKDASGIFSVDNVPILKLLTAARVFLPLACIDLEFGSITSQFDSLTSITLPATMVGTTRNTPSEDSMNTAGASVVERDNYEETSHLSTANTTESGPVLDFLSKIFHKRDVFSYTERSDLSNESSCTAVNDSAECMVHLQPTDSMFETTAGVTPISTAVDVTATTTSRITASAESSQLPTDEGVSTVDTSDLELFLDRVQRLSHNTSDVITRILFDLIVAEVDITQYYVSGSLESPVRSRTILLNSGLAWTIPIDAHEPFEDQLLQWPLSPIVQRVFDSNELVFWIPIKLGEPEPVSVVVNSSYLLNETDMERELGSESTSLSDRTDLFSDLETNDLNVTDTLTLNASIQTSQPIPVTVFKGIEIPETPTPFKVGVMGLTLEPDFFPHLLRQVPECSENSSKVCYLLEDAAYIVAVNDDSLSSQIGRFLGYMDPPLMHALLENHVYDVVKDYSMQAICTPVEGTIDMESTGYRSRSSFLVYGGSALALVLWNHWWREDVNQGLYWSHAVVYGILLPIGKTHAESSHEPYGCIQLTHRYFVPRPGTPIPDQSTASTRSHFSVPVRLGTLSCSEDCQRDWTVKDIDGTNLKLLIADPRCSDCGDLDKKLPRDPVEDSGPDVCMEAVNPRYRRLLDKCLSSSLQTDPPKCAASRPVDPFAHVLTMTVLLFAYRCLFL</sequence>
<keyword evidence="8" id="KW-0106">Calcium</keyword>
<dbReference type="InterPro" id="IPR036465">
    <property type="entry name" value="vWFA_dom_sf"/>
</dbReference>
<dbReference type="SMART" id="SM00327">
    <property type="entry name" value="VWA"/>
    <property type="match status" value="1"/>
</dbReference>
<keyword evidence="6" id="KW-0479">Metal-binding</keyword>
<dbReference type="InterPro" id="IPR002035">
    <property type="entry name" value="VWF_A"/>
</dbReference>
<evidence type="ECO:0000259" key="17">
    <source>
        <dbReference type="PROSITE" id="PS50234"/>
    </source>
</evidence>
<protein>
    <recommendedName>
        <fullName evidence="17">VWFA domain-containing protein</fullName>
    </recommendedName>
</protein>
<reference evidence="18" key="1">
    <citation type="submission" date="2019-07" db="EMBL/GenBank/DDBJ databases">
        <title>Annotation for the trematode Paragonimus miyazaki's.</title>
        <authorList>
            <person name="Choi Y.-J."/>
        </authorList>
    </citation>
    <scope>NUCLEOTIDE SEQUENCE</scope>
    <source>
        <strain evidence="18">Japan</strain>
    </source>
</reference>